<keyword evidence="13" id="KW-1185">Reference proteome</keyword>
<dbReference type="PANTHER" id="PTHR24421">
    <property type="entry name" value="NITRATE/NITRITE SENSOR PROTEIN NARX-RELATED"/>
    <property type="match status" value="1"/>
</dbReference>
<keyword evidence="10" id="KW-0812">Transmembrane</keyword>
<accession>A0A2I2L1J4</accession>
<gene>
    <name evidence="12" type="ORF">FRACA_800009</name>
</gene>
<keyword evidence="10" id="KW-1133">Transmembrane helix</keyword>
<dbReference type="CDD" id="cd16917">
    <property type="entry name" value="HATPase_UhpB-NarQ-NarX-like"/>
    <property type="match status" value="1"/>
</dbReference>
<dbReference type="InterPro" id="IPR036890">
    <property type="entry name" value="HATPase_C_sf"/>
</dbReference>
<dbReference type="InterPro" id="IPR050482">
    <property type="entry name" value="Sensor_HK_TwoCompSys"/>
</dbReference>
<evidence type="ECO:0000256" key="1">
    <source>
        <dbReference type="ARBA" id="ARBA00000085"/>
    </source>
</evidence>
<keyword evidence="6 12" id="KW-0418">Kinase</keyword>
<dbReference type="GO" id="GO:0000155">
    <property type="term" value="F:phosphorelay sensor kinase activity"/>
    <property type="evidence" value="ECO:0007669"/>
    <property type="project" value="InterPro"/>
</dbReference>
<evidence type="ECO:0000313" key="13">
    <source>
        <dbReference type="Proteomes" id="UP000234331"/>
    </source>
</evidence>
<dbReference type="GO" id="GO:0005524">
    <property type="term" value="F:ATP binding"/>
    <property type="evidence" value="ECO:0007669"/>
    <property type="project" value="UniProtKB-KW"/>
</dbReference>
<organism evidence="12 13">
    <name type="scientific">Frankia canadensis</name>
    <dbReference type="NCBI Taxonomy" id="1836972"/>
    <lineage>
        <taxon>Bacteria</taxon>
        <taxon>Bacillati</taxon>
        <taxon>Actinomycetota</taxon>
        <taxon>Actinomycetes</taxon>
        <taxon>Frankiales</taxon>
        <taxon>Frankiaceae</taxon>
        <taxon>Frankia</taxon>
    </lineage>
</organism>
<evidence type="ECO:0000256" key="6">
    <source>
        <dbReference type="ARBA" id="ARBA00022777"/>
    </source>
</evidence>
<feature type="transmembrane region" description="Helical" evidence="10">
    <location>
        <begin position="166"/>
        <end position="185"/>
    </location>
</feature>
<name>A0A2I2L1J4_9ACTN</name>
<evidence type="ECO:0000259" key="11">
    <source>
        <dbReference type="Pfam" id="PF07730"/>
    </source>
</evidence>
<dbReference type="InterPro" id="IPR011712">
    <property type="entry name" value="Sig_transdc_His_kin_sub3_dim/P"/>
</dbReference>
<evidence type="ECO:0000256" key="8">
    <source>
        <dbReference type="ARBA" id="ARBA00023012"/>
    </source>
</evidence>
<keyword evidence="4" id="KW-0808">Transferase</keyword>
<sequence>MWPRIVQVRRARRERAVGSVTTRGPEPDPERVAAIAAVLRTVQIANLLVYGIIGVMAALSAISVAPDVRLLGLVGLAIAPFALEAAGVRLPPVLVVAVSFGAVGAVIGLGGAKLAMLIPIAVAGWVALRSASLPLNVLAMLGVLGLSALLEYGGAAEQVAGGHLDAGSVIWVAAALYGAATGYLLRRTRELAFQLAAAQHRLATVAAADERRRVAQDVHDLVAHSLAVVLLNISGARRAMGRDPLAADEALARAEAVGRESINGVRQAVGLLREAGGSSASGSGPLPDAHDLDALVEGYRRGGLPVRLRVTGDLDDVGPVAGSVLFRTARESLANVSRHAPGMPARVDVTIGADAVRVAVDNDLPSTGRVGTGLGRTSEPTGLGLTGMAERVRALGGEFAAGAVGDQWRLSASIPLGLGITPPAAGGPDTEPVPDGDSRISDPRRESGA</sequence>
<dbReference type="Gene3D" id="1.20.5.1930">
    <property type="match status" value="1"/>
</dbReference>
<dbReference type="GO" id="GO:0016020">
    <property type="term" value="C:membrane"/>
    <property type="evidence" value="ECO:0007669"/>
    <property type="project" value="InterPro"/>
</dbReference>
<keyword evidence="5" id="KW-0547">Nucleotide-binding</keyword>
<keyword evidence="3" id="KW-0597">Phosphoprotein</keyword>
<keyword evidence="10" id="KW-0472">Membrane</keyword>
<evidence type="ECO:0000256" key="2">
    <source>
        <dbReference type="ARBA" id="ARBA00012438"/>
    </source>
</evidence>
<feature type="region of interest" description="Disordered" evidence="9">
    <location>
        <begin position="420"/>
        <end position="449"/>
    </location>
</feature>
<dbReference type="GO" id="GO:0046983">
    <property type="term" value="F:protein dimerization activity"/>
    <property type="evidence" value="ECO:0007669"/>
    <property type="project" value="InterPro"/>
</dbReference>
<evidence type="ECO:0000256" key="5">
    <source>
        <dbReference type="ARBA" id="ARBA00022741"/>
    </source>
</evidence>
<keyword evidence="7" id="KW-0067">ATP-binding</keyword>
<dbReference type="AlphaFoldDB" id="A0A2I2L1J4"/>
<protein>
    <recommendedName>
        <fullName evidence="2">histidine kinase</fullName>
        <ecNumber evidence="2">2.7.13.3</ecNumber>
    </recommendedName>
</protein>
<evidence type="ECO:0000256" key="10">
    <source>
        <dbReference type="SAM" id="Phobius"/>
    </source>
</evidence>
<keyword evidence="8" id="KW-0902">Two-component regulatory system</keyword>
<feature type="domain" description="Signal transduction histidine kinase subgroup 3 dimerisation and phosphoacceptor" evidence="11">
    <location>
        <begin position="210"/>
        <end position="275"/>
    </location>
</feature>
<feature type="transmembrane region" description="Helical" evidence="10">
    <location>
        <begin position="70"/>
        <end position="88"/>
    </location>
</feature>
<evidence type="ECO:0000256" key="9">
    <source>
        <dbReference type="SAM" id="MobiDB-lite"/>
    </source>
</evidence>
<dbReference type="EC" id="2.7.13.3" evidence="2"/>
<evidence type="ECO:0000256" key="3">
    <source>
        <dbReference type="ARBA" id="ARBA00022553"/>
    </source>
</evidence>
<feature type="transmembrane region" description="Helical" evidence="10">
    <location>
        <begin position="47"/>
        <end position="65"/>
    </location>
</feature>
<dbReference type="Proteomes" id="UP000234331">
    <property type="component" value="Unassembled WGS sequence"/>
</dbReference>
<evidence type="ECO:0000313" key="12">
    <source>
        <dbReference type="EMBL" id="SNQ51792.1"/>
    </source>
</evidence>
<evidence type="ECO:0000256" key="4">
    <source>
        <dbReference type="ARBA" id="ARBA00022679"/>
    </source>
</evidence>
<comment type="catalytic activity">
    <reaction evidence="1">
        <text>ATP + protein L-histidine = ADP + protein N-phospho-L-histidine.</text>
        <dbReference type="EC" id="2.7.13.3"/>
    </reaction>
</comment>
<dbReference type="EMBL" id="FZMO01000548">
    <property type="protein sequence ID" value="SNQ51792.1"/>
    <property type="molecule type" value="Genomic_DNA"/>
</dbReference>
<reference evidence="12 13" key="1">
    <citation type="submission" date="2017-06" db="EMBL/GenBank/DDBJ databases">
        <authorList>
            <person name="Kim H.J."/>
            <person name="Triplett B.A."/>
        </authorList>
    </citation>
    <scope>NUCLEOTIDE SEQUENCE [LARGE SCALE GENOMIC DNA]</scope>
    <source>
        <strain evidence="12">FRACA_ARgP5</strain>
    </source>
</reference>
<proteinExistence type="predicted"/>
<feature type="compositionally biased region" description="Basic and acidic residues" evidence="9">
    <location>
        <begin position="436"/>
        <end position="449"/>
    </location>
</feature>
<dbReference type="Pfam" id="PF07730">
    <property type="entry name" value="HisKA_3"/>
    <property type="match status" value="1"/>
</dbReference>
<feature type="transmembrane region" description="Helical" evidence="10">
    <location>
        <begin position="135"/>
        <end position="154"/>
    </location>
</feature>
<dbReference type="Gene3D" id="3.30.565.10">
    <property type="entry name" value="Histidine kinase-like ATPase, C-terminal domain"/>
    <property type="match status" value="1"/>
</dbReference>
<feature type="transmembrane region" description="Helical" evidence="10">
    <location>
        <begin position="100"/>
        <end position="128"/>
    </location>
</feature>
<evidence type="ECO:0000256" key="7">
    <source>
        <dbReference type="ARBA" id="ARBA00022840"/>
    </source>
</evidence>
<dbReference type="OrthoDB" id="227596at2"/>
<dbReference type="PANTHER" id="PTHR24421:SF10">
    <property type="entry name" value="NITRATE_NITRITE SENSOR PROTEIN NARQ"/>
    <property type="match status" value="1"/>
</dbReference>